<reference evidence="18" key="1">
    <citation type="submission" date="2025-08" db="UniProtKB">
        <authorList>
            <consortium name="RefSeq"/>
        </authorList>
    </citation>
    <scope>IDENTIFICATION</scope>
    <source>
        <tissue evidence="18">Whole body pupa</tissue>
    </source>
</reference>
<name>A0A9C5Z617_9MUSC</name>
<dbReference type="RefSeq" id="XP_037894621.1">
    <property type="nucleotide sequence ID" value="XM_038038693.1"/>
</dbReference>
<keyword evidence="13" id="KW-0206">Cytoskeleton</keyword>
<evidence type="ECO:0000256" key="9">
    <source>
        <dbReference type="ARBA" id="ARBA00022701"/>
    </source>
</evidence>
<keyword evidence="12 15" id="KW-0175">Coiled coil</keyword>
<keyword evidence="17" id="KW-1185">Reference proteome</keyword>
<dbReference type="GO" id="GO:0008017">
    <property type="term" value="F:microtubule binding"/>
    <property type="evidence" value="ECO:0007669"/>
    <property type="project" value="InterPro"/>
</dbReference>
<dbReference type="Proteomes" id="UP000092443">
    <property type="component" value="Unplaced"/>
</dbReference>
<feature type="coiled-coil region" evidence="15">
    <location>
        <begin position="170"/>
        <end position="218"/>
    </location>
</feature>
<evidence type="ECO:0000313" key="17">
    <source>
        <dbReference type="Proteomes" id="UP000092443"/>
    </source>
</evidence>
<dbReference type="SUPFAM" id="SSF116907">
    <property type="entry name" value="Hook domain"/>
    <property type="match status" value="1"/>
</dbReference>
<comment type="similarity">
    <text evidence="4">Belongs to the hook family.</text>
</comment>
<evidence type="ECO:0000256" key="15">
    <source>
        <dbReference type="SAM" id="Coils"/>
    </source>
</evidence>
<dbReference type="Pfam" id="PF19047">
    <property type="entry name" value="HOOK_N"/>
    <property type="match status" value="1"/>
</dbReference>
<keyword evidence="7" id="KW-0963">Cytoplasm</keyword>
<dbReference type="PANTHER" id="PTHR18947">
    <property type="entry name" value="HOOK PROTEINS"/>
    <property type="match status" value="1"/>
</dbReference>
<dbReference type="InterPro" id="IPR001715">
    <property type="entry name" value="CH_dom"/>
</dbReference>
<evidence type="ECO:0000256" key="12">
    <source>
        <dbReference type="ARBA" id="ARBA00023054"/>
    </source>
</evidence>
<evidence type="ECO:0000313" key="18">
    <source>
        <dbReference type="RefSeq" id="XP_037894621.1"/>
    </source>
</evidence>
<dbReference type="GO" id="GO:0051959">
    <property type="term" value="F:dynein light intermediate chain binding"/>
    <property type="evidence" value="ECO:0007669"/>
    <property type="project" value="TreeGrafter"/>
</dbReference>
<evidence type="ECO:0000256" key="10">
    <source>
        <dbReference type="ARBA" id="ARBA00022753"/>
    </source>
</evidence>
<evidence type="ECO:0000256" key="6">
    <source>
        <dbReference type="ARBA" id="ARBA00018971"/>
    </source>
</evidence>
<feature type="coiled-coil region" evidence="15">
    <location>
        <begin position="468"/>
        <end position="560"/>
    </location>
</feature>
<dbReference type="CDD" id="cd22222">
    <property type="entry name" value="HkD_Hook"/>
    <property type="match status" value="1"/>
</dbReference>
<comment type="function">
    <text evidence="1">Involved in endocytic trafficking by stabilizing organelles of the endocytic pathway. Probably acts as a cytoskeletal linker protein required to tether endosome vesicles to the cytoskeleton. Involved in modulation of endocytosis at stages required for down-regulation of membrane proteins that control synapse size. Not involved in synaptic vesicle recycling. Required in R7 cells for boss endocytosis into multivesicular bodies (MVBs). Has a role in regulating adult longevity.</text>
</comment>
<evidence type="ECO:0000256" key="7">
    <source>
        <dbReference type="ARBA" id="ARBA00022490"/>
    </source>
</evidence>
<comment type="subcellular location">
    <subcellularLocation>
        <location evidence="3">Cytoplasm</location>
        <location evidence="3">Cytoskeleton</location>
    </subcellularLocation>
    <subcellularLocation>
        <location evidence="2">Endosome</location>
    </subcellularLocation>
    <subcellularLocation>
        <location evidence="14">Synapse</location>
    </subcellularLocation>
</comment>
<evidence type="ECO:0000256" key="13">
    <source>
        <dbReference type="ARBA" id="ARBA00023212"/>
    </source>
</evidence>
<evidence type="ECO:0000256" key="11">
    <source>
        <dbReference type="ARBA" id="ARBA00023018"/>
    </source>
</evidence>
<dbReference type="GO" id="GO:0030705">
    <property type="term" value="P:cytoskeleton-dependent intracellular transport"/>
    <property type="evidence" value="ECO:0007669"/>
    <property type="project" value="InterPro"/>
</dbReference>
<dbReference type="PROSITE" id="PS50021">
    <property type="entry name" value="CH"/>
    <property type="match status" value="1"/>
</dbReference>
<dbReference type="GO" id="GO:0005813">
    <property type="term" value="C:centrosome"/>
    <property type="evidence" value="ECO:0007669"/>
    <property type="project" value="TreeGrafter"/>
</dbReference>
<evidence type="ECO:0000259" key="16">
    <source>
        <dbReference type="PROSITE" id="PS50021"/>
    </source>
</evidence>
<accession>A0A9C5Z617</accession>
<dbReference type="GO" id="GO:0005874">
    <property type="term" value="C:microtubule"/>
    <property type="evidence" value="ECO:0007669"/>
    <property type="project" value="UniProtKB-KW"/>
</dbReference>
<dbReference type="AlphaFoldDB" id="A0A9C5Z617"/>
<feature type="coiled-coil region" evidence="15">
    <location>
        <begin position="259"/>
        <end position="424"/>
    </location>
</feature>
<dbReference type="GO" id="GO:0005768">
    <property type="term" value="C:endosome"/>
    <property type="evidence" value="ECO:0007669"/>
    <property type="project" value="UniProtKB-SubCell"/>
</dbReference>
<keyword evidence="8" id="KW-0254">Endocytosis</keyword>
<dbReference type="GO" id="GO:0045202">
    <property type="term" value="C:synapse"/>
    <property type="evidence" value="ECO:0007669"/>
    <property type="project" value="UniProtKB-SubCell"/>
</dbReference>
<evidence type="ECO:0000256" key="14">
    <source>
        <dbReference type="ARBA" id="ARBA00034103"/>
    </source>
</evidence>
<evidence type="ECO:0000256" key="4">
    <source>
        <dbReference type="ARBA" id="ARBA00006946"/>
    </source>
</evidence>
<protein>
    <recommendedName>
        <fullName evidence="6">Protein hook</fullName>
    </recommendedName>
</protein>
<organism evidence="17 18">
    <name type="scientific">Glossina fuscipes</name>
    <dbReference type="NCBI Taxonomy" id="7396"/>
    <lineage>
        <taxon>Eukaryota</taxon>
        <taxon>Metazoa</taxon>
        <taxon>Ecdysozoa</taxon>
        <taxon>Arthropoda</taxon>
        <taxon>Hexapoda</taxon>
        <taxon>Insecta</taxon>
        <taxon>Pterygota</taxon>
        <taxon>Neoptera</taxon>
        <taxon>Endopterygota</taxon>
        <taxon>Diptera</taxon>
        <taxon>Brachycera</taxon>
        <taxon>Muscomorpha</taxon>
        <taxon>Hippoboscoidea</taxon>
        <taxon>Glossinidae</taxon>
        <taxon>Glossina</taxon>
    </lineage>
</organism>
<gene>
    <name evidence="18" type="primary">LOC119640568</name>
</gene>
<comment type="subunit">
    <text evidence="5">Homodimer. Interacts with microtubules via its N-terminus.</text>
</comment>
<dbReference type="PANTHER" id="PTHR18947:SF39">
    <property type="entry name" value="PROTEIN HOOK"/>
    <property type="match status" value="1"/>
</dbReference>
<keyword evidence="9" id="KW-0493">Microtubule</keyword>
<dbReference type="FunFam" id="1.10.418.10:FF:000024">
    <property type="entry name" value="Hook homolog 3 (Drosophila)"/>
    <property type="match status" value="1"/>
</dbReference>
<proteinExistence type="inferred from homology"/>
<dbReference type="GO" id="GO:0031122">
    <property type="term" value="P:cytoplasmic microtubule organization"/>
    <property type="evidence" value="ECO:0007669"/>
    <property type="project" value="InterPro"/>
</dbReference>
<evidence type="ECO:0000256" key="1">
    <source>
        <dbReference type="ARBA" id="ARBA00003619"/>
    </source>
</evidence>
<evidence type="ECO:0000256" key="8">
    <source>
        <dbReference type="ARBA" id="ARBA00022583"/>
    </source>
</evidence>
<evidence type="ECO:0000256" key="2">
    <source>
        <dbReference type="ARBA" id="ARBA00004177"/>
    </source>
</evidence>
<dbReference type="GO" id="GO:0006897">
    <property type="term" value="P:endocytosis"/>
    <property type="evidence" value="ECO:0007669"/>
    <property type="project" value="UniProtKB-KW"/>
</dbReference>
<dbReference type="InterPro" id="IPR036872">
    <property type="entry name" value="CH_dom_sf"/>
</dbReference>
<evidence type="ECO:0000256" key="5">
    <source>
        <dbReference type="ARBA" id="ARBA00011241"/>
    </source>
</evidence>
<evidence type="ECO:0000256" key="3">
    <source>
        <dbReference type="ARBA" id="ARBA00004245"/>
    </source>
</evidence>
<keyword evidence="10" id="KW-0967">Endosome</keyword>
<feature type="domain" description="Calponin-homology (CH)" evidence="16">
    <location>
        <begin position="2"/>
        <end position="118"/>
    </location>
</feature>
<dbReference type="Pfam" id="PF05622">
    <property type="entry name" value="HOOK"/>
    <property type="match status" value="1"/>
</dbReference>
<dbReference type="InterPro" id="IPR043936">
    <property type="entry name" value="HOOK_N"/>
</dbReference>
<dbReference type="InterPro" id="IPR008636">
    <property type="entry name" value="Hook_C"/>
</dbReference>
<dbReference type="Gene3D" id="1.10.418.10">
    <property type="entry name" value="Calponin-like domain"/>
    <property type="match status" value="1"/>
</dbReference>
<keyword evidence="11" id="KW-0770">Synapse</keyword>
<dbReference type="GeneID" id="119640568"/>
<sequence>MDNMFQSLLKWLQTLNLSASYANAEDLSNGVALAQALNLFAPDVFTDLWLSKIKTDTGTNWRLKMSNIKKVIEGLYDYYGDVLNYSLAEYRRPDAMRIAEMCDIKELERLLQLVLGCAVNCSLKQDYIRQIMCLEEDLQANIMQALQELESTWQGTSMCRNSISIANFDYKILQEERDQLAQKCFETEKKIVLLEEEKGNLRAEVAKLQDDLRRHETVSTIGDDGVSLGPVQVGTVRYNDMRRQLGIIKEELLQSETSREDLRLKCQQQETELQLLQARLEELSKTTAELALLKDEVDFLREANEKLKMCEAQINGYKKKLEDYNDLKKHLKLLEERSADYVQQNVQFEEDVKKCAAIKGQVELYKKEIQELHVKLDQEMSKNVKVEFENKNMECTITALERSKDNLLKERDNLREIIDELKCGQLSTNIDSETLKTMSKELQPTDLLQKLQRLEIDNKILREGQGSHAALVQLLNDANKRNENLREQLKSANERNLAITHSSFSVDANSKCNELAKQLKQLMELNEQKAIHLDEALNQNAVLQTKISQLENSLSGREQELVICDTKFRKCLEKAKEIIKNMDPRSDMNILEQTQNLDDFQKAKPSMLEENLMTTAFYRICVNAQKDAIDSKLALLMGQRHTFLSRQRQSAPRSVRGK</sequence>